<evidence type="ECO:0000256" key="1">
    <source>
        <dbReference type="ARBA" id="ARBA00010641"/>
    </source>
</evidence>
<dbReference type="InterPro" id="IPR013324">
    <property type="entry name" value="RNA_pol_sigma_r3/r4-like"/>
</dbReference>
<dbReference type="Proteomes" id="UP001220610">
    <property type="component" value="Chromosome"/>
</dbReference>
<feature type="domain" description="RNA polymerase sigma-70 region 2" evidence="5">
    <location>
        <begin position="27"/>
        <end position="93"/>
    </location>
</feature>
<dbReference type="Pfam" id="PF08281">
    <property type="entry name" value="Sigma70_r4_2"/>
    <property type="match status" value="1"/>
</dbReference>
<evidence type="ECO:0000259" key="6">
    <source>
        <dbReference type="Pfam" id="PF08281"/>
    </source>
</evidence>
<dbReference type="Gene3D" id="1.10.1740.10">
    <property type="match status" value="1"/>
</dbReference>
<dbReference type="InterPro" id="IPR014284">
    <property type="entry name" value="RNA_pol_sigma-70_dom"/>
</dbReference>
<dbReference type="SUPFAM" id="SSF88659">
    <property type="entry name" value="Sigma3 and sigma4 domains of RNA polymerase sigma factors"/>
    <property type="match status" value="1"/>
</dbReference>
<evidence type="ECO:0000256" key="2">
    <source>
        <dbReference type="ARBA" id="ARBA00023015"/>
    </source>
</evidence>
<dbReference type="AlphaFoldDB" id="A0AAJ5WRR9"/>
<dbReference type="InterPro" id="IPR013325">
    <property type="entry name" value="RNA_pol_sigma_r2"/>
</dbReference>
<sequence length="193" mass="22479">MSTGLPYKENPLLYQLIKGDPDSFTAIYRAYAEDLITWTYNILRDRDTCRDIVHDIFLSLWLKRDTLVITTSLEAYLYTAARYQVFQVIRKGKARESVFLKIEQRIWGEPVAESLVYQKELQERLVAAVNELPDKARDVYRMSREQHLSHKEIAEHLSISVKTVENHLTAALKKIRASMGDLLPLIFAFLNNF</sequence>
<dbReference type="PANTHER" id="PTHR43133:SF46">
    <property type="entry name" value="RNA POLYMERASE SIGMA-70 FACTOR ECF SUBFAMILY"/>
    <property type="match status" value="1"/>
</dbReference>
<evidence type="ECO:0000259" key="5">
    <source>
        <dbReference type="Pfam" id="PF04542"/>
    </source>
</evidence>
<dbReference type="Gene3D" id="1.10.10.10">
    <property type="entry name" value="Winged helix-like DNA-binding domain superfamily/Winged helix DNA-binding domain"/>
    <property type="match status" value="1"/>
</dbReference>
<name>A0AAJ5WRR9_9BACT</name>
<dbReference type="PANTHER" id="PTHR43133">
    <property type="entry name" value="RNA POLYMERASE ECF-TYPE SIGMA FACTO"/>
    <property type="match status" value="1"/>
</dbReference>
<evidence type="ECO:0000313" key="8">
    <source>
        <dbReference type="Proteomes" id="UP001220610"/>
    </source>
</evidence>
<keyword evidence="2" id="KW-0805">Transcription regulation</keyword>
<dbReference type="EMBL" id="CP119311">
    <property type="protein sequence ID" value="WEK35348.1"/>
    <property type="molecule type" value="Genomic_DNA"/>
</dbReference>
<keyword evidence="3" id="KW-0731">Sigma factor</keyword>
<dbReference type="Pfam" id="PF04542">
    <property type="entry name" value="Sigma70_r2"/>
    <property type="match status" value="1"/>
</dbReference>
<dbReference type="InterPro" id="IPR039425">
    <property type="entry name" value="RNA_pol_sigma-70-like"/>
</dbReference>
<keyword evidence="4" id="KW-0804">Transcription</keyword>
<feature type="domain" description="RNA polymerase sigma factor 70 region 4 type 2" evidence="6">
    <location>
        <begin position="123"/>
        <end position="175"/>
    </location>
</feature>
<protein>
    <submittedName>
        <fullName evidence="7">RNA polymerase sigma-70 factor</fullName>
    </submittedName>
</protein>
<reference evidence="7" key="1">
    <citation type="submission" date="2023-03" db="EMBL/GenBank/DDBJ databases">
        <title>Andean soil-derived lignocellulolytic bacterial consortium as a source of novel taxa and putative plastic-active enzymes.</title>
        <authorList>
            <person name="Diaz-Garcia L."/>
            <person name="Chuvochina M."/>
            <person name="Feuerriegel G."/>
            <person name="Bunk B."/>
            <person name="Sproer C."/>
            <person name="Streit W.R."/>
            <person name="Rodriguez L.M."/>
            <person name="Overmann J."/>
            <person name="Jimenez D.J."/>
        </authorList>
    </citation>
    <scope>NUCLEOTIDE SEQUENCE</scope>
    <source>
        <strain evidence="7">MAG 7</strain>
    </source>
</reference>
<dbReference type="InterPro" id="IPR013249">
    <property type="entry name" value="RNA_pol_sigma70_r4_t2"/>
</dbReference>
<organism evidence="7 8">
    <name type="scientific">Candidatus Pseudobacter hemicellulosilyticus</name>
    <dbReference type="NCBI Taxonomy" id="3121375"/>
    <lineage>
        <taxon>Bacteria</taxon>
        <taxon>Pseudomonadati</taxon>
        <taxon>Bacteroidota</taxon>
        <taxon>Chitinophagia</taxon>
        <taxon>Chitinophagales</taxon>
        <taxon>Chitinophagaceae</taxon>
        <taxon>Pseudobacter</taxon>
    </lineage>
</organism>
<evidence type="ECO:0000313" key="7">
    <source>
        <dbReference type="EMBL" id="WEK35348.1"/>
    </source>
</evidence>
<evidence type="ECO:0000256" key="3">
    <source>
        <dbReference type="ARBA" id="ARBA00023082"/>
    </source>
</evidence>
<accession>A0AAJ5WRR9</accession>
<dbReference type="CDD" id="cd06171">
    <property type="entry name" value="Sigma70_r4"/>
    <property type="match status" value="1"/>
</dbReference>
<gene>
    <name evidence="7" type="ORF">P0Y53_22885</name>
</gene>
<dbReference type="GO" id="GO:0016987">
    <property type="term" value="F:sigma factor activity"/>
    <property type="evidence" value="ECO:0007669"/>
    <property type="project" value="UniProtKB-KW"/>
</dbReference>
<dbReference type="InterPro" id="IPR036388">
    <property type="entry name" value="WH-like_DNA-bd_sf"/>
</dbReference>
<dbReference type="NCBIfam" id="TIGR02985">
    <property type="entry name" value="Sig70_bacteroi1"/>
    <property type="match status" value="1"/>
</dbReference>
<evidence type="ECO:0000256" key="4">
    <source>
        <dbReference type="ARBA" id="ARBA00023163"/>
    </source>
</evidence>
<dbReference type="NCBIfam" id="TIGR02937">
    <property type="entry name" value="sigma70-ECF"/>
    <property type="match status" value="1"/>
</dbReference>
<proteinExistence type="inferred from homology"/>
<comment type="similarity">
    <text evidence="1">Belongs to the sigma-70 factor family. ECF subfamily.</text>
</comment>
<dbReference type="SUPFAM" id="SSF88946">
    <property type="entry name" value="Sigma2 domain of RNA polymerase sigma factors"/>
    <property type="match status" value="1"/>
</dbReference>
<dbReference type="InterPro" id="IPR007627">
    <property type="entry name" value="RNA_pol_sigma70_r2"/>
</dbReference>
<dbReference type="GO" id="GO:0003677">
    <property type="term" value="F:DNA binding"/>
    <property type="evidence" value="ECO:0007669"/>
    <property type="project" value="InterPro"/>
</dbReference>
<dbReference type="InterPro" id="IPR014327">
    <property type="entry name" value="RNA_pol_sigma70_bacteroid"/>
</dbReference>
<dbReference type="GO" id="GO:0006352">
    <property type="term" value="P:DNA-templated transcription initiation"/>
    <property type="evidence" value="ECO:0007669"/>
    <property type="project" value="InterPro"/>
</dbReference>